<dbReference type="EMBL" id="BAAADD010000002">
    <property type="protein sequence ID" value="GAA0561041.1"/>
    <property type="molecule type" value="Genomic_DNA"/>
</dbReference>
<evidence type="ECO:0000256" key="5">
    <source>
        <dbReference type="ARBA" id="ARBA00022737"/>
    </source>
</evidence>
<feature type="region of interest" description="Disordered" evidence="8">
    <location>
        <begin position="882"/>
        <end position="907"/>
    </location>
</feature>
<dbReference type="InterPro" id="IPR050557">
    <property type="entry name" value="RTX_toxin/Mannuronan_C5-epim"/>
</dbReference>
<dbReference type="PRINTS" id="PR00313">
    <property type="entry name" value="CABNDNGRPT"/>
</dbReference>
<evidence type="ECO:0000256" key="1">
    <source>
        <dbReference type="ARBA" id="ARBA00004370"/>
    </source>
</evidence>
<dbReference type="InterPro" id="IPR003995">
    <property type="entry name" value="RTX_toxin_determinant-A"/>
</dbReference>
<dbReference type="InterPro" id="IPR018511">
    <property type="entry name" value="Hemolysin-typ_Ca-bd_CS"/>
</dbReference>
<evidence type="ECO:0000256" key="7">
    <source>
        <dbReference type="ARBA" id="ARBA00023136"/>
    </source>
</evidence>
<proteinExistence type="predicted"/>
<keyword evidence="4" id="KW-0800">Toxin</keyword>
<organism evidence="9 10">
    <name type="scientific">Rhizomicrobium electricum</name>
    <dbReference type="NCBI Taxonomy" id="480070"/>
    <lineage>
        <taxon>Bacteria</taxon>
        <taxon>Pseudomonadati</taxon>
        <taxon>Pseudomonadota</taxon>
        <taxon>Alphaproteobacteria</taxon>
        <taxon>Micropepsales</taxon>
        <taxon>Micropepsaceae</taxon>
        <taxon>Rhizomicrobium</taxon>
    </lineage>
</organism>
<gene>
    <name evidence="9" type="ORF">GCM10008942_06820</name>
</gene>
<dbReference type="SUPFAM" id="SSF51120">
    <property type="entry name" value="beta-Roll"/>
    <property type="match status" value="23"/>
</dbReference>
<keyword evidence="3" id="KW-0964">Secreted</keyword>
<dbReference type="Pfam" id="PF00353">
    <property type="entry name" value="HemolysinCabind"/>
    <property type="match status" value="33"/>
</dbReference>
<feature type="region of interest" description="Disordered" evidence="8">
    <location>
        <begin position="2041"/>
        <end position="2060"/>
    </location>
</feature>
<comment type="caution">
    <text evidence="9">The sequence shown here is derived from an EMBL/GenBank/DDBJ whole genome shotgun (WGS) entry which is preliminary data.</text>
</comment>
<name>A0ABN1E806_9PROT</name>
<dbReference type="InterPro" id="IPR011049">
    <property type="entry name" value="Serralysin-like_metalloprot_C"/>
</dbReference>
<evidence type="ECO:0008006" key="11">
    <source>
        <dbReference type="Google" id="ProtNLM"/>
    </source>
</evidence>
<dbReference type="PRINTS" id="PR01488">
    <property type="entry name" value="RTXTOXINA"/>
</dbReference>
<evidence type="ECO:0000256" key="8">
    <source>
        <dbReference type="SAM" id="MobiDB-lite"/>
    </source>
</evidence>
<dbReference type="InterPro" id="IPR001343">
    <property type="entry name" value="Hemolysn_Ca-bd"/>
</dbReference>
<dbReference type="Gene3D" id="2.150.10.10">
    <property type="entry name" value="Serralysin-like metalloprotease, C-terminal"/>
    <property type="match status" value="19"/>
</dbReference>
<dbReference type="PROSITE" id="PS00330">
    <property type="entry name" value="HEMOLYSIN_CALCIUM"/>
    <property type="match status" value="26"/>
</dbReference>
<evidence type="ECO:0000256" key="6">
    <source>
        <dbReference type="ARBA" id="ARBA00023026"/>
    </source>
</evidence>
<keyword evidence="7" id="KW-0472">Membrane</keyword>
<reference evidence="9 10" key="1">
    <citation type="journal article" date="2019" name="Int. J. Syst. Evol. Microbiol.">
        <title>The Global Catalogue of Microorganisms (GCM) 10K type strain sequencing project: providing services to taxonomists for standard genome sequencing and annotation.</title>
        <authorList>
            <consortium name="The Broad Institute Genomics Platform"/>
            <consortium name="The Broad Institute Genome Sequencing Center for Infectious Disease"/>
            <person name="Wu L."/>
            <person name="Ma J."/>
        </authorList>
    </citation>
    <scope>NUCLEOTIDE SEQUENCE [LARGE SCALE GENOMIC DNA]</scope>
    <source>
        <strain evidence="9 10">JCM 15089</strain>
    </source>
</reference>
<accession>A0ABN1E806</accession>
<feature type="compositionally biased region" description="Low complexity" evidence="8">
    <location>
        <begin position="884"/>
        <end position="899"/>
    </location>
</feature>
<protein>
    <recommendedName>
        <fullName evidence="11">Calcium-binding protein</fullName>
    </recommendedName>
</protein>
<evidence type="ECO:0000256" key="4">
    <source>
        <dbReference type="ARBA" id="ARBA00022656"/>
    </source>
</evidence>
<evidence type="ECO:0000256" key="3">
    <source>
        <dbReference type="ARBA" id="ARBA00022525"/>
    </source>
</evidence>
<dbReference type="PANTHER" id="PTHR38340:SF1">
    <property type="entry name" value="S-LAYER PROTEIN"/>
    <property type="match status" value="1"/>
</dbReference>
<keyword evidence="10" id="KW-1185">Reference proteome</keyword>
<dbReference type="PANTHER" id="PTHR38340">
    <property type="entry name" value="S-LAYER PROTEIN"/>
    <property type="match status" value="1"/>
</dbReference>
<sequence length="3063" mass="301852">MTITGTSGNDNLIGTSGADSIVGLSGNDTLSGLAGNDTLNSGIGDDSLNGGAGNDSLLGDSGNDTLDGGAGFDRMLGGLGDDTYYVDSSADLVIENPGSGTDTVMTTLNGYAAPEDVENITFTGTGDFYGVGNNIGNHIIGGAGNDVLIGRAGNDTLDGGAGTNTADYSTDPAGVNVNLATGVATDGFGNTDELHNIQLVMGTSYNDTLADSAGNVTLTGGDGNDTYYIDSAKTDVVEQAGEGTDTVVTSLARFALVPNSYTFATAADLENLAYSGTGNFAGTGNAADNVITGGAGNDTLDGSGGSDTLTGGAGSDTFVLSPADVAPGVDVSTITDFTAGPHGDALDLLFYEAPLVADDQYTWTQTGVTDLSMQADGLHHYAFTFTVTNEGSTELTNLYDLFTLTSFGYTFGSWDASQQAWTAQTSAGPVEAKIVAATDGLDSDTPAALVATSLAAGASTTFTLELAVTDAVGYFNWDGYLASLPTTDSNPFQTGYMQIVQSGADALLQYDADGTGTASGWETVLVLEDTYIHHLTTANFVQGYDPMTGIDTVLGDGGETFVGSLAGDTIVGGGGDDSIDGRDANDILSGSGGNDTLVGGVGDDALNGGAGNDSLDGGDGSDSLAGGDGDDTYLVAAGDTVTEAANEGTDTILTALATYTLDSGVENLTYTGAAAFTGTGNELDNQIVGGGLNDTLVGLDGNDTLIGGAGADSMTGGLGDDTYYVDAALDKVVEAASEGRDTVITTLSAYTLGSNVENLTYAGSATFNGTGNTLDNYLIGGSLNDTLSGGTGNDTLDGGAGNDSLVGGAGDDTYLVDSASDIVSDTSGTTGGIDTVRATSSSYTLSTYVENLVADGTGDFTGTGNTLNNVITGNAGNDTLSGSTGNDTLLGNDGNDSLNGGAGNDSMAGGTGNDTYVVDSASDVILENAGEGTDTIATALTSVSLASYANIENLTYTGTSAFSGTGDAQDNIITGGASNDTLRGDLGNDTLIGNAGNDSLVGGAGDDSMAGGAGNDTYVVDSVGDIVDETSAGSAGTDLVHTTLAAYALAEGVENLTYDGTDPAVGFAGTGNALNNAIVGGVGNDTLDGGAGKDTMTGGTGNDVYLVDATADSIVETATGGTDTVYTTAQAFTLASYVENLVSSGSGAFTLTGNTLANEITGGDGNDILDGGTGADILTGGAGDDTYKVDNAGDLVTDSSGTDTIITTLTTYSLASQADIENLQSSGTGAFNLTGNALANQITGGAGNDTLDGGTGADVLVGGLGNDTYKVDDAGDTVTDAGGTDTIVTTLNAYSLASHTDIENLAFNGAGNFAGTGNDANNAITGSTGDDTIDGGVGNDTMTGGAGNDVYLVDATTDSIVETSTGGTDTVRTTVHSITLASYVENLVASGSGDFTLTGNTLANEITGGDGNDSLDGGAGADSLTGGAGDDTYKVDSTGDQITDSSGTDTIVTTLTTYSLASQTDIENLQSSGTGPFNLTGNAAANQITGGAGNDTLDGGAGADVLIGGLGNDTYKVDDAGDTVTDAGGTDTIVTTLNAYSLASHTDIENLTFNGAGNFAGTGNDANNVITGSTGDDTIDGGVGNDTMVGGLGNDTYHVDQTGDIITEGSTGGTDTVISTASSYTLGGYVENLTFAGTGSSTDIGNTSNNYIIGGADNDSLSGLTGNDTLDGRGGDDTMAGGAGNDVYYVDSGSDVVDETTTGSSGTDLVNTAIASYTLGTNVENLSAFGSGDFSLTGNALANVITGGVGNDVLTGLDGNDTLNGGAGDDVMVGGLGNDTYYVDSALDVADETSAGSGGTDTVITTLASYALGTGSGLENLTYNGSAAIEGTGNELANVITGGSGNDTLLGLAGNDTLNGLGGDDSMAGGVGNDTYYVGSAGDTVTEATGEGTDAVITTLASYTLAANVENLSSSGTGSFELIGNTSNNAITGGASADTLVGLDGNDTLNGGVGADNMTGGQGNDTYYVDNAGDVVIEDSIAGSGIDTVITGLTTFTLGYDNVENLSSSGTNSFNFTGNALNNVITTGSGNDVLSGADGNDTLNGGAGNDTLDGGTGNDSMVGSTGNDTYIVDSLTDIVSETATGGTDTILTTITNYTLATANVENVGSYGAGNFMITGNALDNVVSGGDGNDTLFGLAGVDTLNGGAGNDVLNGGEGADSMAGGDGNDVYYVDDLSDVVAETAGGGNDTVYSSVAGYVLPDYIESLIYTGSSGAVITGNSGDNSLTGGSGDDTLLGYAGNDTLNGRAGADSMDGGADNDTYVVDNALDQITDASGIDTIITYLGDTTLQSDIENLFYFGSASVHLTGNTADNAITSGSGNDSLVGLDGNDTLNGGAGADNMAGGTGNDTYVVDNVGDVVVEAAGAGTDTVLTTLASYTLGGNAENLTYTGSGNAVEVGNNLNNIVMGGTGNDNLSGLSGNDTLIGGLGSDTLKGDGGIDSMLGGAGNDVYFVDNPLDAVTEELNEGTDQVFSSAVTYTLGANIENLSLVLAIGGASGTGNDLANQISGSTGNDTLIGAAGDDTLNGASGADSLVGGIGNDVYYVDNSGDVIQEHASEGTDSVISSAASYVLSADVERLILMTGAVSGTGNSSNNVINILSTAGASVAGLDGDDSMTGGSGTDTLSGGNGNDTLTGGLGADVMSGGEGNDTYYVDNAGDVVSEAAGQGVDVVNTSLSLYVLAENVEKLMLTAAGAHGIGNDLGNWITGGAGADTIEGDGGNDTLNGGAGTDSMVGGAGDDVFYVNTADDQVNESFNEGTDLIYSTAASYTMADNVEFLILLSGAVAGTGNDQNDIIAMFGTGVGVTIHGMGGDDSMAGRDGNDTIYGETGNDTLYGQVGADSMIGGVGDDTYYVDNAGDQIVEASDEGIDTVMTKLSSYTLDAPLENLTSWGEGDFIGGGNSGNNFVTGNIGNDQLSGLVGNDSLSGVEGNDTLAGGDGNDALSGGAGTDLLTGGDGADVFLFENVADTGFGALADVIEDFSSIEGDKIDLSSLDANSIEVGMQHFVFVGSAPFLGNAGELHYVVNPGGGITVEGDVNGDATSDFSIHLAGIDVLDAGDFILG</sequence>
<evidence type="ECO:0000313" key="9">
    <source>
        <dbReference type="EMBL" id="GAA0561041.1"/>
    </source>
</evidence>
<evidence type="ECO:0000256" key="2">
    <source>
        <dbReference type="ARBA" id="ARBA00004613"/>
    </source>
</evidence>
<dbReference type="Proteomes" id="UP001499951">
    <property type="component" value="Unassembled WGS sequence"/>
</dbReference>
<feature type="region of interest" description="Disordered" evidence="8">
    <location>
        <begin position="1408"/>
        <end position="1446"/>
    </location>
</feature>
<comment type="subcellular location">
    <subcellularLocation>
        <location evidence="1">Membrane</location>
    </subcellularLocation>
    <subcellularLocation>
        <location evidence="2">Secreted</location>
    </subcellularLocation>
</comment>
<keyword evidence="6" id="KW-0843">Virulence</keyword>
<dbReference type="RefSeq" id="WP_166931983.1">
    <property type="nucleotide sequence ID" value="NZ_BAAADD010000002.1"/>
</dbReference>
<keyword evidence="5" id="KW-0677">Repeat</keyword>
<evidence type="ECO:0000313" key="10">
    <source>
        <dbReference type="Proteomes" id="UP001499951"/>
    </source>
</evidence>